<evidence type="ECO:0000313" key="2">
    <source>
        <dbReference type="Proteomes" id="UP000528286"/>
    </source>
</evidence>
<keyword evidence="2" id="KW-1185">Reference proteome</keyword>
<comment type="caution">
    <text evidence="1">The sequence shown here is derived from an EMBL/GenBank/DDBJ whole genome shotgun (WGS) entry which is preliminary data.</text>
</comment>
<name>A0A7W6J9E4_9HYPH</name>
<protein>
    <submittedName>
        <fullName evidence="1">Uncharacterized protein</fullName>
    </submittedName>
</protein>
<dbReference type="Proteomes" id="UP000528286">
    <property type="component" value="Unassembled WGS sequence"/>
</dbReference>
<proteinExistence type="predicted"/>
<reference evidence="1 2" key="1">
    <citation type="submission" date="2020-08" db="EMBL/GenBank/DDBJ databases">
        <title>Genomic Encyclopedia of Type Strains, Phase IV (KMG-IV): sequencing the most valuable type-strain genomes for metagenomic binning, comparative biology and taxonomic classification.</title>
        <authorList>
            <person name="Goeker M."/>
        </authorList>
    </citation>
    <scope>NUCLEOTIDE SEQUENCE [LARGE SCALE GENOMIC DNA]</scope>
    <source>
        <strain evidence="1 2">DSM 29853</strain>
    </source>
</reference>
<gene>
    <name evidence="1" type="ORF">GGR23_004465</name>
</gene>
<dbReference type="RefSeq" id="WP_183368468.1">
    <property type="nucleotide sequence ID" value="NZ_JACIEZ010000016.1"/>
</dbReference>
<dbReference type="EMBL" id="JACIEZ010000016">
    <property type="protein sequence ID" value="MBB4067234.1"/>
    <property type="molecule type" value="Genomic_DNA"/>
</dbReference>
<dbReference type="AlphaFoldDB" id="A0A7W6J9E4"/>
<sequence>MKPSKTIAVIVRDEALLASLSFALGVEGFLVEGSRAWPAGLDARADLACIILDSENYRVEAAARGGLDAAHRPILFLSDALSPVPDHAGVSGIAKPFQGNELVETVRRLAVA</sequence>
<accession>A0A7W6J9E4</accession>
<organism evidence="1 2">
    <name type="scientific">Gellertiella hungarica</name>
    <dbReference type="NCBI Taxonomy" id="1572859"/>
    <lineage>
        <taxon>Bacteria</taxon>
        <taxon>Pseudomonadati</taxon>
        <taxon>Pseudomonadota</taxon>
        <taxon>Alphaproteobacteria</taxon>
        <taxon>Hyphomicrobiales</taxon>
        <taxon>Rhizobiaceae</taxon>
        <taxon>Gellertiella</taxon>
    </lineage>
</organism>
<evidence type="ECO:0000313" key="1">
    <source>
        <dbReference type="EMBL" id="MBB4067234.1"/>
    </source>
</evidence>